<dbReference type="FunFam" id="2.40.160.10:FF:000003">
    <property type="entry name" value="Outer mitochondrial membrane protein porin"/>
    <property type="match status" value="1"/>
</dbReference>
<dbReference type="AlphaFoldDB" id="A0AAW1YBJ1"/>
<evidence type="ECO:0000256" key="1">
    <source>
        <dbReference type="ARBA" id="ARBA00004370"/>
    </source>
</evidence>
<keyword evidence="6" id="KW-0406">Ion transport</keyword>
<dbReference type="InterPro" id="IPR023614">
    <property type="entry name" value="Porin_dom_sf"/>
</dbReference>
<sequence length="277" mass="29030">MSTKGPALFSDIGKRASDLLSKDYSSDQKISITTHSDSGVALNSSLAKKGGLSLGDVAAQYKYKKAAIDIKADTETNVSSTLTITDVLPSTKAVASVKFPDYKSGKLEVQYLHEHASFTTAVGLNKAPAVDFSATIGTPTIAFGAEASYLTASGTFAKYTAGVSLSKPDSSASVILADKGDSIKASYLHHLSKLNGGAVVGEVARRFSTNENTLTVGGSYVVDPQTTFKARLNNHGNLGALLQHQLSPKNIFTLSGALDTKTLHKNPKFGLTLSLTP</sequence>
<keyword evidence="3" id="KW-0813">Transport</keyword>
<keyword evidence="10" id="KW-1185">Reference proteome</keyword>
<dbReference type="PROSITE" id="PS00558">
    <property type="entry name" value="EUKARYOTIC_PORIN"/>
    <property type="match status" value="1"/>
</dbReference>
<protein>
    <recommendedName>
        <fullName evidence="11">Mitochondrial outer membrane protein porin 2-like</fullName>
    </recommendedName>
</protein>
<evidence type="ECO:0000256" key="7">
    <source>
        <dbReference type="ARBA" id="ARBA00023114"/>
    </source>
</evidence>
<dbReference type="GO" id="GO:0008308">
    <property type="term" value="F:voltage-gated monoatomic anion channel activity"/>
    <property type="evidence" value="ECO:0007669"/>
    <property type="project" value="InterPro"/>
</dbReference>
<dbReference type="EMBL" id="JBEDUW010000002">
    <property type="protein sequence ID" value="KAK9946399.1"/>
    <property type="molecule type" value="Genomic_DNA"/>
</dbReference>
<evidence type="ECO:0008006" key="11">
    <source>
        <dbReference type="Google" id="ProtNLM"/>
    </source>
</evidence>
<comment type="subcellular location">
    <subcellularLocation>
        <location evidence="1">Membrane</location>
    </subcellularLocation>
</comment>
<keyword evidence="8" id="KW-0472">Membrane</keyword>
<evidence type="ECO:0000256" key="2">
    <source>
        <dbReference type="ARBA" id="ARBA00009624"/>
    </source>
</evidence>
<dbReference type="InterPro" id="IPR027246">
    <property type="entry name" value="Porin_Euk/Tom40"/>
</dbReference>
<evidence type="ECO:0000313" key="10">
    <source>
        <dbReference type="Proteomes" id="UP001457282"/>
    </source>
</evidence>
<evidence type="ECO:0000256" key="6">
    <source>
        <dbReference type="ARBA" id="ARBA00023065"/>
    </source>
</evidence>
<dbReference type="GO" id="GO:0015288">
    <property type="term" value="F:porin activity"/>
    <property type="evidence" value="ECO:0007669"/>
    <property type="project" value="UniProtKB-KW"/>
</dbReference>
<name>A0AAW1YBJ1_RUBAR</name>
<organism evidence="9 10">
    <name type="scientific">Rubus argutus</name>
    <name type="common">Southern blackberry</name>
    <dbReference type="NCBI Taxonomy" id="59490"/>
    <lineage>
        <taxon>Eukaryota</taxon>
        <taxon>Viridiplantae</taxon>
        <taxon>Streptophyta</taxon>
        <taxon>Embryophyta</taxon>
        <taxon>Tracheophyta</taxon>
        <taxon>Spermatophyta</taxon>
        <taxon>Magnoliopsida</taxon>
        <taxon>eudicotyledons</taxon>
        <taxon>Gunneridae</taxon>
        <taxon>Pentapetalae</taxon>
        <taxon>rosids</taxon>
        <taxon>fabids</taxon>
        <taxon>Rosales</taxon>
        <taxon>Rosaceae</taxon>
        <taxon>Rosoideae</taxon>
        <taxon>Rosoideae incertae sedis</taxon>
        <taxon>Rubus</taxon>
    </lineage>
</organism>
<evidence type="ECO:0000256" key="3">
    <source>
        <dbReference type="ARBA" id="ARBA00022448"/>
    </source>
</evidence>
<gene>
    <name evidence="9" type="ORF">M0R45_011866</name>
</gene>
<dbReference type="GO" id="GO:0046930">
    <property type="term" value="C:pore complex"/>
    <property type="evidence" value="ECO:0007669"/>
    <property type="project" value="UniProtKB-KW"/>
</dbReference>
<accession>A0AAW1YBJ1</accession>
<keyword evidence="7" id="KW-0626">Porin</keyword>
<keyword evidence="5" id="KW-0812">Transmembrane</keyword>
<proteinExistence type="inferred from homology"/>
<evidence type="ECO:0000256" key="8">
    <source>
        <dbReference type="ARBA" id="ARBA00023136"/>
    </source>
</evidence>
<dbReference type="PANTHER" id="PTHR11743:SF61">
    <property type="entry name" value="MITOCHONDRIAL OUTER MEMBRANE PROTEIN PORIN 2-LIKE"/>
    <property type="match status" value="1"/>
</dbReference>
<keyword evidence="4" id="KW-1134">Transmembrane beta strand</keyword>
<evidence type="ECO:0000256" key="5">
    <source>
        <dbReference type="ARBA" id="ARBA00022692"/>
    </source>
</evidence>
<evidence type="ECO:0000256" key="4">
    <source>
        <dbReference type="ARBA" id="ARBA00022452"/>
    </source>
</evidence>
<dbReference type="Pfam" id="PF01459">
    <property type="entry name" value="Porin_3"/>
    <property type="match status" value="1"/>
</dbReference>
<dbReference type="CDD" id="cd07306">
    <property type="entry name" value="Porin3_VDAC"/>
    <property type="match status" value="1"/>
</dbReference>
<reference evidence="9 10" key="1">
    <citation type="journal article" date="2023" name="G3 (Bethesda)">
        <title>A chromosome-length genome assembly and annotation of blackberry (Rubus argutus, cv. 'Hillquist').</title>
        <authorList>
            <person name="Bruna T."/>
            <person name="Aryal R."/>
            <person name="Dudchenko O."/>
            <person name="Sargent D.J."/>
            <person name="Mead D."/>
            <person name="Buti M."/>
            <person name="Cavallini A."/>
            <person name="Hytonen T."/>
            <person name="Andres J."/>
            <person name="Pham M."/>
            <person name="Weisz D."/>
            <person name="Mascagni F."/>
            <person name="Usai G."/>
            <person name="Natali L."/>
            <person name="Bassil N."/>
            <person name="Fernandez G.E."/>
            <person name="Lomsadze A."/>
            <person name="Armour M."/>
            <person name="Olukolu B."/>
            <person name="Poorten T."/>
            <person name="Britton C."/>
            <person name="Davik J."/>
            <person name="Ashrafi H."/>
            <person name="Aiden E.L."/>
            <person name="Borodovsky M."/>
            <person name="Worthington M."/>
        </authorList>
    </citation>
    <scope>NUCLEOTIDE SEQUENCE [LARGE SCALE GENOMIC DNA]</scope>
    <source>
        <strain evidence="9">PI 553951</strain>
    </source>
</reference>
<dbReference type="InterPro" id="IPR001925">
    <property type="entry name" value="Porin_Euk"/>
</dbReference>
<dbReference type="PANTHER" id="PTHR11743">
    <property type="entry name" value="VOLTAGE-DEPENDENT ANION-SELECTIVE CHANNEL"/>
    <property type="match status" value="1"/>
</dbReference>
<dbReference type="Proteomes" id="UP001457282">
    <property type="component" value="Unassembled WGS sequence"/>
</dbReference>
<dbReference type="Gene3D" id="2.40.160.10">
    <property type="entry name" value="Porin"/>
    <property type="match status" value="1"/>
</dbReference>
<evidence type="ECO:0000313" key="9">
    <source>
        <dbReference type="EMBL" id="KAK9946399.1"/>
    </source>
</evidence>
<dbReference type="GO" id="GO:0005741">
    <property type="term" value="C:mitochondrial outer membrane"/>
    <property type="evidence" value="ECO:0007669"/>
    <property type="project" value="InterPro"/>
</dbReference>
<comment type="similarity">
    <text evidence="2">Belongs to the eukaryotic mitochondrial porin (TC 1.B.8.1) family.</text>
</comment>
<comment type="caution">
    <text evidence="9">The sequence shown here is derived from an EMBL/GenBank/DDBJ whole genome shotgun (WGS) entry which is preliminary data.</text>
</comment>